<feature type="compositionally biased region" description="Polar residues" evidence="3">
    <location>
        <begin position="56"/>
        <end position="74"/>
    </location>
</feature>
<sequence>MTIRIEAYDRLPDAARAIREQVFIRERDWRPEFDEWDAASVHLLVFDSDNDAPNRPGSSAQLASRSQPIQPSQNHPVATCRFYADPDHPDQPGRYVIARLAVLPEAQGRHIGSRLLADAERRIAQAGGTMAAVHSENDHYKFYEQRGYRLTDEVYEGGRHGWLVKDLILGSEN</sequence>
<dbReference type="CDD" id="cd04301">
    <property type="entry name" value="NAT_SF"/>
    <property type="match status" value="1"/>
</dbReference>
<proteinExistence type="predicted"/>
<protein>
    <submittedName>
        <fullName evidence="4">Acetyltransferase family protein</fullName>
    </submittedName>
</protein>
<name>A0A1V8RFY1_BIFLN</name>
<dbReference type="Pfam" id="PF00583">
    <property type="entry name" value="Acetyltransf_1"/>
    <property type="match status" value="1"/>
</dbReference>
<dbReference type="EMBL" id="PJDT01000002">
    <property type="protein sequence ID" value="PKC91306.1"/>
    <property type="molecule type" value="Genomic_DNA"/>
</dbReference>
<dbReference type="Proteomes" id="UP000232654">
    <property type="component" value="Unassembled WGS sequence"/>
</dbReference>
<dbReference type="GO" id="GO:0016747">
    <property type="term" value="F:acyltransferase activity, transferring groups other than amino-acyl groups"/>
    <property type="evidence" value="ECO:0007669"/>
    <property type="project" value="InterPro"/>
</dbReference>
<evidence type="ECO:0000256" key="1">
    <source>
        <dbReference type="ARBA" id="ARBA00022679"/>
    </source>
</evidence>
<dbReference type="PROSITE" id="PS51186">
    <property type="entry name" value="GNAT"/>
    <property type="match status" value="1"/>
</dbReference>
<keyword evidence="1 4" id="KW-0808">Transferase</keyword>
<dbReference type="PANTHER" id="PTHR43877">
    <property type="entry name" value="AMINOALKYLPHOSPHONATE N-ACETYLTRANSFERASE-RELATED-RELATED"/>
    <property type="match status" value="1"/>
</dbReference>
<dbReference type="SUPFAM" id="SSF55729">
    <property type="entry name" value="Acyl-CoA N-acyltransferases (Nat)"/>
    <property type="match status" value="1"/>
</dbReference>
<keyword evidence="2" id="KW-0012">Acyltransferase</keyword>
<dbReference type="InterPro" id="IPR016181">
    <property type="entry name" value="Acyl_CoA_acyltransferase"/>
</dbReference>
<dbReference type="InterPro" id="IPR000182">
    <property type="entry name" value="GNAT_dom"/>
</dbReference>
<feature type="region of interest" description="Disordered" evidence="3">
    <location>
        <begin position="50"/>
        <end position="74"/>
    </location>
</feature>
<dbReference type="AlphaFoldDB" id="A0A1V8RFY1"/>
<dbReference type="RefSeq" id="WP_015512535.1">
    <property type="nucleotide sequence ID" value="NZ_JBBNMV010000011.1"/>
</dbReference>
<evidence type="ECO:0000256" key="2">
    <source>
        <dbReference type="ARBA" id="ARBA00023315"/>
    </source>
</evidence>
<organism evidence="4 5">
    <name type="scientific">Bifidobacterium longum</name>
    <dbReference type="NCBI Taxonomy" id="216816"/>
    <lineage>
        <taxon>Bacteria</taxon>
        <taxon>Bacillati</taxon>
        <taxon>Actinomycetota</taxon>
        <taxon>Actinomycetes</taxon>
        <taxon>Bifidobacteriales</taxon>
        <taxon>Bifidobacteriaceae</taxon>
        <taxon>Bifidobacterium</taxon>
    </lineage>
</organism>
<comment type="caution">
    <text evidence="4">The sequence shown here is derived from an EMBL/GenBank/DDBJ whole genome shotgun (WGS) entry which is preliminary data.</text>
</comment>
<evidence type="ECO:0000313" key="4">
    <source>
        <dbReference type="EMBL" id="PKC91306.1"/>
    </source>
</evidence>
<dbReference type="Gene3D" id="3.40.630.30">
    <property type="match status" value="1"/>
</dbReference>
<accession>A0A1V8RFY1</accession>
<dbReference type="InterPro" id="IPR050832">
    <property type="entry name" value="Bact_Acetyltransf"/>
</dbReference>
<gene>
    <name evidence="4" type="ORF">APC1503_0085</name>
</gene>
<evidence type="ECO:0000313" key="5">
    <source>
        <dbReference type="Proteomes" id="UP000232654"/>
    </source>
</evidence>
<evidence type="ECO:0000256" key="3">
    <source>
        <dbReference type="SAM" id="MobiDB-lite"/>
    </source>
</evidence>
<reference evidence="4 5" key="1">
    <citation type="submission" date="2017-12" db="EMBL/GenBank/DDBJ databases">
        <title>Bifidobacterium longum APC/DPC strains.</title>
        <authorList>
            <person name="Arboleya S."/>
        </authorList>
    </citation>
    <scope>NUCLEOTIDE SEQUENCE [LARGE SCALE GENOMIC DNA]</scope>
    <source>
        <strain evidence="4 5">APC1503</strain>
    </source>
</reference>